<accession>A0A426XJ26</accession>
<evidence type="ECO:0000313" key="1">
    <source>
        <dbReference type="EMBL" id="RRT39499.1"/>
    </source>
</evidence>
<comment type="caution">
    <text evidence="1">The sequence shown here is derived from an EMBL/GenBank/DDBJ whole genome shotgun (WGS) entry which is preliminary data.</text>
</comment>
<reference evidence="1 2" key="1">
    <citation type="journal article" date="2014" name="Agronomy (Basel)">
        <title>A Draft Genome Sequence for Ensete ventricosum, the Drought-Tolerant Tree Against Hunger.</title>
        <authorList>
            <person name="Harrison J."/>
            <person name="Moore K.A."/>
            <person name="Paszkiewicz K."/>
            <person name="Jones T."/>
            <person name="Grant M."/>
            <person name="Ambacheew D."/>
            <person name="Muzemil S."/>
            <person name="Studholme D.J."/>
        </authorList>
    </citation>
    <scope>NUCLEOTIDE SEQUENCE [LARGE SCALE GENOMIC DNA]</scope>
</reference>
<dbReference type="EMBL" id="AMZH03020124">
    <property type="protein sequence ID" value="RRT39499.1"/>
    <property type="molecule type" value="Genomic_DNA"/>
</dbReference>
<name>A0A426XJ26_ENSVE</name>
<organism evidence="1 2">
    <name type="scientific">Ensete ventricosum</name>
    <name type="common">Abyssinian banana</name>
    <name type="synonym">Musa ensete</name>
    <dbReference type="NCBI Taxonomy" id="4639"/>
    <lineage>
        <taxon>Eukaryota</taxon>
        <taxon>Viridiplantae</taxon>
        <taxon>Streptophyta</taxon>
        <taxon>Embryophyta</taxon>
        <taxon>Tracheophyta</taxon>
        <taxon>Spermatophyta</taxon>
        <taxon>Magnoliopsida</taxon>
        <taxon>Liliopsida</taxon>
        <taxon>Zingiberales</taxon>
        <taxon>Musaceae</taxon>
        <taxon>Ensete</taxon>
    </lineage>
</organism>
<sequence length="137" mass="15205">MTNLIIQLADYSLLRHRSRTPRLMIIVVATLRHGSRTPRLLVIDAATVRHGSRMPRWLGTIVSKEASWRRSRYGDEEEEPVAERSGHWPLEIISAEVLLWLGSSERWRGWLAAAGAGVAVATGDRLAAAEVAGGEEQ</sequence>
<dbReference type="AlphaFoldDB" id="A0A426XJ26"/>
<dbReference type="Proteomes" id="UP000287651">
    <property type="component" value="Unassembled WGS sequence"/>
</dbReference>
<evidence type="ECO:0000313" key="2">
    <source>
        <dbReference type="Proteomes" id="UP000287651"/>
    </source>
</evidence>
<proteinExistence type="predicted"/>
<gene>
    <name evidence="1" type="ORF">B296_00037663</name>
</gene>
<protein>
    <submittedName>
        <fullName evidence="1">Uncharacterized protein</fullName>
    </submittedName>
</protein>